<dbReference type="Gene3D" id="2.60.120.260">
    <property type="entry name" value="Galactose-binding domain-like"/>
    <property type="match status" value="1"/>
</dbReference>
<sequence>MPHRGAREREKKSVHIPPLRRPDPSGLCLGNRIAAVALSAVIVAMSGAADASADDRTALSASSSSAKAYGTESLCGTPSPGEATCFAIRRTGSSAKRSGAVAAQAPPGFGPADLRAAYALPDDGGQGLTVAVVVAQDAPTAEADLAVYRAQFGLPACTSADGCFTKVDQRGGIDYPEPEAGWAGEAALDLDMVSAAAPNAHLLLVEADDATIDKLGAAVQQAVTLGADVVSNSYGTRYDLFDEDPAETAWDAYYDHPGVAIVASSGDDAAGVSFPAASPHVTAVGGTSLRRDTGTARGWSESVWSHDGYGTGSGCSRYLPKPAFQHDSGCDRRAVADVSAVADPDTGVAVYDSYGSAGWGVYGGTSASAPFVAGVYAAAGGPAEDTEPNTYPYAAPDGALIDVTDGSNGTCDPAYLCTATTGYDGPTGLGTPNGLTAFRMGPHGRITGTVTDARTGEPVPGAAVSVGDDHRTSTDAQGHYALTLPTGTYDLTVDAYGYATAGPDEVRVDDGTALARDLTITAVPSRTVSGTVTDGSGHGWPLYASITVDGTSLDPVWTDPVTGRYSVSLPTDHTYTLHIAAASPGYRAMTREVKVAGRAVKTDVALPVDEEAALAPGYEVHRSGSTEPFTETTAAPDGWRVADADSSSGGWTFDDPGARGNTTGGEGAFAIVDSDHYGGGASQDSQLISPVYDFTDRTTPQVAFDTAYRGYDGQSASVDVSTDHGTTWTTVWRHTMDSVDGPAHVEIPLSDYAGRAAVQLRFHFTGSFGWWWAVDDVFVGDRSYDKVAGGLVVGHTRDANTKEPVNGAEVTGGATGISPAVSVATPADPATADGLYWLFAPTGDHGRTGTVKLTAAKSLYADRTATARVVRDHVGTTDLALPAGRITVTPSAVAASVRQDTTARATVTVGNAGGAAATVRIHESADGSATPPQGEKWQPAPDIAYGVIDNAADTYQGTVYTGFGMEGDDSVENGLWTYDTTAGDTVGWVRRADAPEARRGPIHGFVDGKWYVAGGKDEAGQAVTSVAVYDPATDTWSTGAAAPETYSLAGSAVLDGRLYMIGGCGASCGVRAVQSYDPATDSWRSLAPYPLPIAYLACGGLNGHVVCAGGQTPGTGVVDEVYSYDPADDTWSPVASLPTGVWGAAYTTAGGRLLLTGGSVATQATADITAATWAYDPDADAWQRLADNTAPTYRGAAAPGLYKIGGSTGWGDASAVTTTELLPGYGQTEAEDITWLGEEATTLTVPAHSAVTLRLTLDATLPETRIPGRRYTAALDLVHNTPYTVPPVPVLMKVTAARPRT</sequence>
<keyword evidence="1" id="KW-0880">Kelch repeat</keyword>
<dbReference type="SUPFAM" id="SSF52743">
    <property type="entry name" value="Subtilisin-like"/>
    <property type="match status" value="1"/>
</dbReference>
<dbReference type="InterPro" id="IPR023828">
    <property type="entry name" value="Peptidase_S8_Ser-AS"/>
</dbReference>
<keyword evidence="3" id="KW-0677">Repeat</keyword>
<dbReference type="NCBIfam" id="NF038128">
    <property type="entry name" value="choice_anch_J"/>
    <property type="match status" value="1"/>
</dbReference>
<feature type="region of interest" description="Disordered" evidence="6">
    <location>
        <begin position="617"/>
        <end position="647"/>
    </location>
</feature>
<gene>
    <name evidence="8" type="ORF">SAMN02787118_105236</name>
</gene>
<proteinExistence type="predicted"/>
<dbReference type="SUPFAM" id="SSF50965">
    <property type="entry name" value="Galactose oxidase, central domain"/>
    <property type="match status" value="1"/>
</dbReference>
<dbReference type="InterPro" id="IPR036852">
    <property type="entry name" value="Peptidase_S8/S53_dom_sf"/>
</dbReference>
<dbReference type="InterPro" id="IPR015915">
    <property type="entry name" value="Kelch-typ_b-propeller"/>
</dbReference>
<dbReference type="Gene3D" id="2.120.10.80">
    <property type="entry name" value="Kelch-type beta propeller"/>
    <property type="match status" value="2"/>
</dbReference>
<dbReference type="Gene3D" id="3.40.50.200">
    <property type="entry name" value="Peptidase S8/S53 domain"/>
    <property type="match status" value="1"/>
</dbReference>
<evidence type="ECO:0000256" key="1">
    <source>
        <dbReference type="ARBA" id="ARBA00022441"/>
    </source>
</evidence>
<dbReference type="SUPFAM" id="SSF49464">
    <property type="entry name" value="Carboxypeptidase regulatory domain-like"/>
    <property type="match status" value="2"/>
</dbReference>
<dbReference type="PANTHER" id="PTHR45632:SF3">
    <property type="entry name" value="KELCH-LIKE PROTEIN 32"/>
    <property type="match status" value="1"/>
</dbReference>
<name>A0A1I2HJQ1_9ACTN</name>
<organism evidence="8 9">
    <name type="scientific">Streptomyces mirabilis</name>
    <dbReference type="NCBI Taxonomy" id="68239"/>
    <lineage>
        <taxon>Bacteria</taxon>
        <taxon>Bacillati</taxon>
        <taxon>Actinomycetota</taxon>
        <taxon>Actinomycetes</taxon>
        <taxon>Kitasatosporales</taxon>
        <taxon>Streptomycetaceae</taxon>
        <taxon>Streptomyces</taxon>
    </lineage>
</organism>
<evidence type="ECO:0000256" key="2">
    <source>
        <dbReference type="ARBA" id="ARBA00022670"/>
    </source>
</evidence>
<dbReference type="InterPro" id="IPR006652">
    <property type="entry name" value="Kelch_1"/>
</dbReference>
<evidence type="ECO:0000313" key="9">
    <source>
        <dbReference type="Proteomes" id="UP000181942"/>
    </source>
</evidence>
<evidence type="ECO:0000259" key="7">
    <source>
        <dbReference type="PROSITE" id="PS51695"/>
    </source>
</evidence>
<keyword evidence="4" id="KW-0378">Hydrolase</keyword>
<reference evidence="8 9" key="1">
    <citation type="submission" date="2016-10" db="EMBL/GenBank/DDBJ databases">
        <authorList>
            <person name="de Groot N.N."/>
        </authorList>
    </citation>
    <scope>NUCLEOTIDE SEQUENCE [LARGE SCALE GENOMIC DNA]</scope>
    <source>
        <strain evidence="8 9">OK461</strain>
    </source>
</reference>
<protein>
    <submittedName>
        <fullName evidence="8">Kelch motif-containing protein</fullName>
    </submittedName>
</protein>
<feature type="region of interest" description="Disordered" evidence="6">
    <location>
        <begin position="1"/>
        <end position="22"/>
    </location>
</feature>
<keyword evidence="5" id="KW-0720">Serine protease</keyword>
<dbReference type="SMART" id="SM00612">
    <property type="entry name" value="Kelch"/>
    <property type="match status" value="4"/>
</dbReference>
<dbReference type="GO" id="GO:0006508">
    <property type="term" value="P:proteolysis"/>
    <property type="evidence" value="ECO:0007669"/>
    <property type="project" value="UniProtKB-KW"/>
</dbReference>
<feature type="domain" description="Peptidase S53" evidence="7">
    <location>
        <begin position="108"/>
        <end position="444"/>
    </location>
</feature>
<evidence type="ECO:0000256" key="6">
    <source>
        <dbReference type="SAM" id="MobiDB-lite"/>
    </source>
</evidence>
<dbReference type="PROSITE" id="PS00138">
    <property type="entry name" value="SUBTILASE_SER"/>
    <property type="match status" value="1"/>
</dbReference>
<dbReference type="Pfam" id="PF13620">
    <property type="entry name" value="CarboxypepD_reg"/>
    <property type="match status" value="1"/>
</dbReference>
<dbReference type="PROSITE" id="PS51695">
    <property type="entry name" value="SEDOLISIN"/>
    <property type="match status" value="1"/>
</dbReference>
<dbReference type="InterPro" id="IPR013320">
    <property type="entry name" value="ConA-like_dom_sf"/>
</dbReference>
<evidence type="ECO:0000256" key="4">
    <source>
        <dbReference type="ARBA" id="ARBA00022801"/>
    </source>
</evidence>
<evidence type="ECO:0000313" key="8">
    <source>
        <dbReference type="EMBL" id="SFF30535.1"/>
    </source>
</evidence>
<dbReference type="Gene3D" id="2.60.40.1120">
    <property type="entry name" value="Carboxypeptidase-like, regulatory domain"/>
    <property type="match status" value="2"/>
</dbReference>
<accession>A0A1I2HJQ1</accession>
<keyword evidence="2" id="KW-0645">Protease</keyword>
<feature type="compositionally biased region" description="Basic and acidic residues" evidence="6">
    <location>
        <begin position="1"/>
        <end position="13"/>
    </location>
</feature>
<feature type="region of interest" description="Disordered" evidence="6">
    <location>
        <begin position="449"/>
        <end position="472"/>
    </location>
</feature>
<dbReference type="InterPro" id="IPR008969">
    <property type="entry name" value="CarboxyPept-like_regulatory"/>
</dbReference>
<dbReference type="SUPFAM" id="SSF49899">
    <property type="entry name" value="Concanavalin A-like lectins/glucanases"/>
    <property type="match status" value="1"/>
</dbReference>
<dbReference type="GO" id="GO:0004252">
    <property type="term" value="F:serine-type endopeptidase activity"/>
    <property type="evidence" value="ECO:0007669"/>
    <property type="project" value="InterPro"/>
</dbReference>
<dbReference type="InterPro" id="IPR011043">
    <property type="entry name" value="Gal_Oxase/kelch_b-propeller"/>
</dbReference>
<dbReference type="PANTHER" id="PTHR45632">
    <property type="entry name" value="LD33804P"/>
    <property type="match status" value="1"/>
</dbReference>
<dbReference type="InterPro" id="IPR030400">
    <property type="entry name" value="Sedolisin_dom"/>
</dbReference>
<dbReference type="Proteomes" id="UP000181942">
    <property type="component" value="Unassembled WGS sequence"/>
</dbReference>
<dbReference type="CDD" id="cd04056">
    <property type="entry name" value="Peptidases_S53"/>
    <property type="match status" value="1"/>
</dbReference>
<dbReference type="EMBL" id="FONR01000005">
    <property type="protein sequence ID" value="SFF30535.1"/>
    <property type="molecule type" value="Genomic_DNA"/>
</dbReference>
<evidence type="ECO:0000256" key="3">
    <source>
        <dbReference type="ARBA" id="ARBA00022737"/>
    </source>
</evidence>
<dbReference type="Pfam" id="PF01344">
    <property type="entry name" value="Kelch_1"/>
    <property type="match status" value="3"/>
</dbReference>
<evidence type="ECO:0000256" key="5">
    <source>
        <dbReference type="ARBA" id="ARBA00022825"/>
    </source>
</evidence>